<dbReference type="NCBIfam" id="NF003593">
    <property type="entry name" value="PRK05255.1-1"/>
    <property type="match status" value="1"/>
</dbReference>
<evidence type="ECO:0000256" key="3">
    <source>
        <dbReference type="ARBA" id="ARBA00022730"/>
    </source>
</evidence>
<comment type="caution">
    <text evidence="6">The sequence shown here is derived from an EMBL/GenBank/DDBJ whole genome shotgun (WGS) entry which is preliminary data.</text>
</comment>
<dbReference type="GO" id="GO:0005829">
    <property type="term" value="C:cytosol"/>
    <property type="evidence" value="ECO:0007669"/>
    <property type="project" value="TreeGrafter"/>
</dbReference>
<comment type="similarity">
    <text evidence="5">Belongs to the DarP family.</text>
</comment>
<dbReference type="Pfam" id="PF04751">
    <property type="entry name" value="DarP"/>
    <property type="match status" value="1"/>
</dbReference>
<evidence type="ECO:0000256" key="1">
    <source>
        <dbReference type="ARBA" id="ARBA00022490"/>
    </source>
</evidence>
<dbReference type="EMBL" id="BMFO01000001">
    <property type="protein sequence ID" value="GGF84138.1"/>
    <property type="molecule type" value="Genomic_DNA"/>
</dbReference>
<name>A0A917CCA9_9GAMM</name>
<dbReference type="SUPFAM" id="SSF158710">
    <property type="entry name" value="PSPTO4464-like"/>
    <property type="match status" value="1"/>
</dbReference>
<evidence type="ECO:0000313" key="7">
    <source>
        <dbReference type="Proteomes" id="UP000632858"/>
    </source>
</evidence>
<dbReference type="GO" id="GO:0019843">
    <property type="term" value="F:rRNA binding"/>
    <property type="evidence" value="ECO:0007669"/>
    <property type="project" value="UniProtKB-UniRule"/>
</dbReference>
<dbReference type="Proteomes" id="UP000632858">
    <property type="component" value="Unassembled WGS sequence"/>
</dbReference>
<dbReference type="RefSeq" id="WP_188446988.1">
    <property type="nucleotide sequence ID" value="NZ_BMFO01000001.1"/>
</dbReference>
<sequence>MTKRGIDEETGEFLGPSRGEERRAALAVLELAARMVEQPMARLMQMPVSEDMLAHIATAQKITAQIARKRQIQYVAKQMRKEEAETLDSWRALLDFDKQDVRREIAEAHRIEALRDKLVDGDANALTQLLGQFPQADSQHIRQLIRNAQFERQKNKPPHAYRELFRVLRELHREPPAAHD</sequence>
<comment type="subcellular location">
    <subcellularLocation>
        <location evidence="5">Cytoplasm</location>
    </subcellularLocation>
    <text evidence="5">Associates with late stage pre-50S ribosomal subunits.</text>
</comment>
<evidence type="ECO:0000256" key="2">
    <source>
        <dbReference type="ARBA" id="ARBA00022517"/>
    </source>
</evidence>
<dbReference type="Gene3D" id="1.10.60.30">
    <property type="entry name" value="PSPTO4464-like domains"/>
    <property type="match status" value="2"/>
</dbReference>
<comment type="function">
    <text evidence="5">Member of a network of 50S ribosomal subunit biogenesis factors which assembles along the 30S-50S interface, preventing incorrect 23S rRNA structures from forming. Promotes peptidyl transferase center (PTC) maturation.</text>
</comment>
<dbReference type="PANTHER" id="PTHR38101:SF1">
    <property type="entry name" value="UPF0307 PROTEIN YJGA"/>
    <property type="match status" value="1"/>
</dbReference>
<keyword evidence="4 5" id="KW-0694">RNA-binding</keyword>
<keyword evidence="2 5" id="KW-0690">Ribosome biogenesis</keyword>
<evidence type="ECO:0000313" key="6">
    <source>
        <dbReference type="EMBL" id="GGF84138.1"/>
    </source>
</evidence>
<dbReference type="InterPro" id="IPR023153">
    <property type="entry name" value="DarP_sf"/>
</dbReference>
<keyword evidence="1 5" id="KW-0963">Cytoplasm</keyword>
<keyword evidence="3 5" id="KW-0699">rRNA-binding</keyword>
<keyword evidence="7" id="KW-1185">Reference proteome</keyword>
<dbReference type="PIRSF" id="PIRSF016183">
    <property type="entry name" value="UCP016183"/>
    <property type="match status" value="1"/>
</dbReference>
<dbReference type="HAMAP" id="MF_00765">
    <property type="entry name" value="DarP"/>
    <property type="match status" value="1"/>
</dbReference>
<organism evidence="6 7">
    <name type="scientific">Arenimonas maotaiensis</name>
    <dbReference type="NCBI Taxonomy" id="1446479"/>
    <lineage>
        <taxon>Bacteria</taxon>
        <taxon>Pseudomonadati</taxon>
        <taxon>Pseudomonadota</taxon>
        <taxon>Gammaproteobacteria</taxon>
        <taxon>Lysobacterales</taxon>
        <taxon>Lysobacteraceae</taxon>
        <taxon>Arenimonas</taxon>
    </lineage>
</organism>
<reference evidence="6" key="1">
    <citation type="journal article" date="2014" name="Int. J. Syst. Evol. Microbiol.">
        <title>Complete genome sequence of Corynebacterium casei LMG S-19264T (=DSM 44701T), isolated from a smear-ripened cheese.</title>
        <authorList>
            <consortium name="US DOE Joint Genome Institute (JGI-PGF)"/>
            <person name="Walter F."/>
            <person name="Albersmeier A."/>
            <person name="Kalinowski J."/>
            <person name="Ruckert C."/>
        </authorList>
    </citation>
    <scope>NUCLEOTIDE SEQUENCE</scope>
    <source>
        <strain evidence="6">CGMCC 1.12726</strain>
    </source>
</reference>
<evidence type="ECO:0000256" key="5">
    <source>
        <dbReference type="HAMAP-Rule" id="MF_00765"/>
    </source>
</evidence>
<evidence type="ECO:0000256" key="4">
    <source>
        <dbReference type="ARBA" id="ARBA00022884"/>
    </source>
</evidence>
<dbReference type="InterPro" id="IPR006839">
    <property type="entry name" value="DarP"/>
</dbReference>
<protein>
    <recommendedName>
        <fullName evidence="5">Dual-action ribosomal maturation protein DarP</fullName>
    </recommendedName>
    <alternativeName>
        <fullName evidence="5">Large ribosomal subunit assembly factor DarP</fullName>
    </alternativeName>
</protein>
<accession>A0A917CCA9</accession>
<dbReference type="GO" id="GO:1902626">
    <property type="term" value="P:assembly of large subunit precursor of preribosome"/>
    <property type="evidence" value="ECO:0007669"/>
    <property type="project" value="UniProtKB-UniRule"/>
</dbReference>
<proteinExistence type="inferred from homology"/>
<gene>
    <name evidence="5" type="primary">darP</name>
    <name evidence="6" type="ORF">GCM10010960_02850</name>
</gene>
<dbReference type="GO" id="GO:0043022">
    <property type="term" value="F:ribosome binding"/>
    <property type="evidence" value="ECO:0007669"/>
    <property type="project" value="UniProtKB-UniRule"/>
</dbReference>
<dbReference type="PANTHER" id="PTHR38101">
    <property type="entry name" value="UPF0307 PROTEIN YJGA"/>
    <property type="match status" value="1"/>
</dbReference>
<dbReference type="CDD" id="cd16331">
    <property type="entry name" value="YjgA-like"/>
    <property type="match status" value="1"/>
</dbReference>
<dbReference type="AlphaFoldDB" id="A0A917CCA9"/>
<reference evidence="6" key="2">
    <citation type="submission" date="2020-09" db="EMBL/GenBank/DDBJ databases">
        <authorList>
            <person name="Sun Q."/>
            <person name="Zhou Y."/>
        </authorList>
    </citation>
    <scope>NUCLEOTIDE SEQUENCE</scope>
    <source>
        <strain evidence="6">CGMCC 1.12726</strain>
    </source>
</reference>